<reference evidence="2" key="1">
    <citation type="submission" date="2024-03" db="EMBL/GenBank/DDBJ databases">
        <title>Complete genome sequence of Mycoplasma felifaucium Z921 isolated from the trachea of a cheetah.</title>
        <authorList>
            <person name="Spergser J."/>
        </authorList>
    </citation>
    <scope>NUCLEOTIDE SEQUENCE [LARGE SCALE GENOMIC DNA]</scope>
    <source>
        <strain evidence="2">Z921</strain>
    </source>
</reference>
<name>A0ABZ2RWK2_9BACT</name>
<keyword evidence="3" id="KW-1185">Reference proteome</keyword>
<dbReference type="NCBIfam" id="TIGR03725">
    <property type="entry name" value="T6A_YeaZ"/>
    <property type="match status" value="1"/>
</dbReference>
<evidence type="ECO:0000313" key="2">
    <source>
        <dbReference type="EMBL" id="WXL29196.1"/>
    </source>
</evidence>
<proteinExistence type="predicted"/>
<dbReference type="InterPro" id="IPR022496">
    <property type="entry name" value="T6A_TsaB"/>
</dbReference>
<dbReference type="Gene3D" id="3.30.420.40">
    <property type="match status" value="1"/>
</dbReference>
<protein>
    <submittedName>
        <fullName evidence="2">tRNA (Adenosine(37)-N6)-threonylcarbamoyltransferase complex dimerization subunit type 1 TsaB</fullName>
        <ecNumber evidence="2">2.3.1.234</ecNumber>
    </submittedName>
</protein>
<evidence type="ECO:0000259" key="1">
    <source>
        <dbReference type="Pfam" id="PF00814"/>
    </source>
</evidence>
<gene>
    <name evidence="2" type="primary">tsaB</name>
    <name evidence="2" type="ORF">WG617_00900</name>
</gene>
<evidence type="ECO:0000313" key="3">
    <source>
        <dbReference type="Proteomes" id="UP001477443"/>
    </source>
</evidence>
<dbReference type="EC" id="2.3.1.234" evidence="2"/>
<dbReference type="SUPFAM" id="SSF53067">
    <property type="entry name" value="Actin-like ATPase domain"/>
    <property type="match status" value="1"/>
</dbReference>
<dbReference type="Pfam" id="PF00814">
    <property type="entry name" value="TsaD"/>
    <property type="match status" value="1"/>
</dbReference>
<organism evidence="2 3">
    <name type="scientific">Mycoplasmopsis felifaucium</name>
    <dbReference type="NCBI Taxonomy" id="35768"/>
    <lineage>
        <taxon>Bacteria</taxon>
        <taxon>Bacillati</taxon>
        <taxon>Mycoplasmatota</taxon>
        <taxon>Mycoplasmoidales</taxon>
        <taxon>Metamycoplasmataceae</taxon>
        <taxon>Mycoplasmopsis</taxon>
    </lineage>
</organism>
<dbReference type="EMBL" id="CP148067">
    <property type="protein sequence ID" value="WXL29196.1"/>
    <property type="molecule type" value="Genomic_DNA"/>
</dbReference>
<dbReference type="GO" id="GO:0061711">
    <property type="term" value="F:tRNA N(6)-L-threonylcarbamoyladenine synthase activity"/>
    <property type="evidence" value="ECO:0007669"/>
    <property type="project" value="UniProtKB-EC"/>
</dbReference>
<feature type="domain" description="Gcp-like" evidence="1">
    <location>
        <begin position="36"/>
        <end position="145"/>
    </location>
</feature>
<accession>A0ABZ2RWK2</accession>
<dbReference type="Proteomes" id="UP001477443">
    <property type="component" value="Chromosome"/>
</dbReference>
<dbReference type="RefSeq" id="WP_338822813.1">
    <property type="nucleotide sequence ID" value="NZ_CP148067.1"/>
</dbReference>
<sequence>MKLYLDTANDDFVLAVFDNSNNLIAKKILLGYQKKVELIPQSVHEILNELNIKINDINSFYTNLGPGYFTGVRISLVYLRTIATCLKKPIYTISTMQILQEQNTNKSEFFINARGNKLYHYKAFNDFSSSLITCETGEKEKYDEVNYDEFLDNFSTYLEYFASYNSLDEIEPYYIKLPQIGAKK</sequence>
<keyword evidence="2" id="KW-0012">Acyltransferase</keyword>
<dbReference type="InterPro" id="IPR000905">
    <property type="entry name" value="Gcp-like_dom"/>
</dbReference>
<keyword evidence="2" id="KW-0808">Transferase</keyword>
<dbReference type="InterPro" id="IPR043129">
    <property type="entry name" value="ATPase_NBD"/>
</dbReference>